<dbReference type="InterPro" id="IPR036874">
    <property type="entry name" value="Carbonic_anhydrase_sf"/>
</dbReference>
<gene>
    <name evidence="1" type="ORF">POZ10_01890</name>
</gene>
<dbReference type="Gene3D" id="3.40.1050.10">
    <property type="entry name" value="Carbonic anhydrase"/>
    <property type="match status" value="1"/>
</dbReference>
<evidence type="ECO:0000313" key="2">
    <source>
        <dbReference type="Proteomes" id="UP001222603"/>
    </source>
</evidence>
<dbReference type="EMBL" id="JAQNSI010000059">
    <property type="protein sequence ID" value="MDC1899366.1"/>
    <property type="molecule type" value="Genomic_DNA"/>
</dbReference>
<proteinExistence type="predicted"/>
<evidence type="ECO:0000313" key="1">
    <source>
        <dbReference type="EMBL" id="MDC1899366.1"/>
    </source>
</evidence>
<dbReference type="GO" id="GO:0008270">
    <property type="term" value="F:zinc ion binding"/>
    <property type="evidence" value="ECO:0007669"/>
    <property type="project" value="InterPro"/>
</dbReference>
<name>A0AAW6GXU9_BACUN</name>
<dbReference type="GO" id="GO:0004089">
    <property type="term" value="F:carbonate dehydratase activity"/>
    <property type="evidence" value="ECO:0007669"/>
    <property type="project" value="InterPro"/>
</dbReference>
<protein>
    <submittedName>
        <fullName evidence="1">Carbonic anhydrase</fullName>
    </submittedName>
</protein>
<feature type="non-terminal residue" evidence="1">
    <location>
        <position position="1"/>
    </location>
</feature>
<dbReference type="AlphaFoldDB" id="A0AAW6GXU9"/>
<comment type="caution">
    <text evidence="1">The sequence shown here is derived from an EMBL/GenBank/DDBJ whole genome shotgun (WGS) entry which is preliminary data.</text>
</comment>
<accession>A0AAW6GXU9</accession>
<dbReference type="SUPFAM" id="SSF53056">
    <property type="entry name" value="beta-carbonic anhydrase, cab"/>
    <property type="match status" value="1"/>
</dbReference>
<sequence length="40" mass="4247">TEKSVKGTVEAIINHPLIPNDINVSGFIIDSVTGELTPVQ</sequence>
<organism evidence="1 2">
    <name type="scientific">Bacteroides uniformis</name>
    <dbReference type="NCBI Taxonomy" id="820"/>
    <lineage>
        <taxon>Bacteria</taxon>
        <taxon>Pseudomonadati</taxon>
        <taxon>Bacteroidota</taxon>
        <taxon>Bacteroidia</taxon>
        <taxon>Bacteroidales</taxon>
        <taxon>Bacteroidaceae</taxon>
        <taxon>Bacteroides</taxon>
    </lineage>
</organism>
<dbReference type="Proteomes" id="UP001222603">
    <property type="component" value="Unassembled WGS sequence"/>
</dbReference>
<reference evidence="1" key="1">
    <citation type="submission" date="2022-10" db="EMBL/GenBank/DDBJ databases">
        <title>Human gut microbiome strain richness.</title>
        <authorList>
            <person name="Chen-Liaw A."/>
        </authorList>
    </citation>
    <scope>NUCLEOTIDE SEQUENCE</scope>
    <source>
        <strain evidence="1">1001713st1_F9_1001713B170221_170320</strain>
    </source>
</reference>